<accession>A0A1C5II77</accession>
<dbReference type="PANTHER" id="PTHR48079:SF6">
    <property type="entry name" value="NAD(P)-BINDING DOMAIN-CONTAINING PROTEIN-RELATED"/>
    <property type="match status" value="1"/>
</dbReference>
<dbReference type="STRING" id="745366.GA0070213_1068"/>
<reference evidence="4" key="1">
    <citation type="submission" date="2016-06" db="EMBL/GenBank/DDBJ databases">
        <authorList>
            <person name="Varghese N."/>
            <person name="Submissions Spin"/>
        </authorList>
    </citation>
    <scope>NUCLEOTIDE SEQUENCE [LARGE SCALE GENOMIC DNA]</scope>
    <source>
        <strain evidence="4">DSM 45647</strain>
    </source>
</reference>
<keyword evidence="4" id="KW-1185">Reference proteome</keyword>
<dbReference type="PANTHER" id="PTHR48079">
    <property type="entry name" value="PROTEIN YEEZ"/>
    <property type="match status" value="1"/>
</dbReference>
<dbReference type="AlphaFoldDB" id="A0A1C5II77"/>
<protein>
    <submittedName>
        <fullName evidence="3">Nucleoside-diphosphate-sugar epimerase</fullName>
    </submittedName>
</protein>
<evidence type="ECO:0000256" key="1">
    <source>
        <dbReference type="SAM" id="MobiDB-lite"/>
    </source>
</evidence>
<evidence type="ECO:0000259" key="2">
    <source>
        <dbReference type="Pfam" id="PF01370"/>
    </source>
</evidence>
<evidence type="ECO:0000313" key="4">
    <source>
        <dbReference type="Proteomes" id="UP000199360"/>
    </source>
</evidence>
<dbReference type="GO" id="GO:0005737">
    <property type="term" value="C:cytoplasm"/>
    <property type="evidence" value="ECO:0007669"/>
    <property type="project" value="TreeGrafter"/>
</dbReference>
<organism evidence="3 4">
    <name type="scientific">Micromonospora humi</name>
    <dbReference type="NCBI Taxonomy" id="745366"/>
    <lineage>
        <taxon>Bacteria</taxon>
        <taxon>Bacillati</taxon>
        <taxon>Actinomycetota</taxon>
        <taxon>Actinomycetes</taxon>
        <taxon>Micromonosporales</taxon>
        <taxon>Micromonosporaceae</taxon>
        <taxon>Micromonospora</taxon>
    </lineage>
</organism>
<name>A0A1C5II77_9ACTN</name>
<dbReference type="OrthoDB" id="3174087at2"/>
<feature type="region of interest" description="Disordered" evidence="1">
    <location>
        <begin position="283"/>
        <end position="304"/>
    </location>
</feature>
<evidence type="ECO:0000313" key="3">
    <source>
        <dbReference type="EMBL" id="SCG58067.1"/>
    </source>
</evidence>
<dbReference type="InterPro" id="IPR001509">
    <property type="entry name" value="Epimerase_deHydtase"/>
</dbReference>
<dbReference type="SUPFAM" id="SSF51735">
    <property type="entry name" value="NAD(P)-binding Rossmann-fold domains"/>
    <property type="match status" value="1"/>
</dbReference>
<dbReference type="RefSeq" id="WP_091062466.1">
    <property type="nucleotide sequence ID" value="NZ_FMDM01000006.1"/>
</dbReference>
<dbReference type="Gene3D" id="3.40.50.720">
    <property type="entry name" value="NAD(P)-binding Rossmann-like Domain"/>
    <property type="match status" value="1"/>
</dbReference>
<proteinExistence type="predicted"/>
<feature type="domain" description="NAD-dependent epimerase/dehydratase" evidence="2">
    <location>
        <begin position="5"/>
        <end position="205"/>
    </location>
</feature>
<dbReference type="GO" id="GO:0004029">
    <property type="term" value="F:aldehyde dehydrogenase (NAD+) activity"/>
    <property type="evidence" value="ECO:0007669"/>
    <property type="project" value="TreeGrafter"/>
</dbReference>
<dbReference type="InterPro" id="IPR036291">
    <property type="entry name" value="NAD(P)-bd_dom_sf"/>
</dbReference>
<dbReference type="Pfam" id="PF01370">
    <property type="entry name" value="Epimerase"/>
    <property type="match status" value="1"/>
</dbReference>
<dbReference type="Proteomes" id="UP000199360">
    <property type="component" value="Unassembled WGS sequence"/>
</dbReference>
<dbReference type="EMBL" id="FMDM01000006">
    <property type="protein sequence ID" value="SCG58067.1"/>
    <property type="molecule type" value="Genomic_DNA"/>
</dbReference>
<gene>
    <name evidence="3" type="ORF">GA0070213_1068</name>
</gene>
<sequence length="304" mass="31197">MRHRVLLTGSTGFVGSAVLAVLLRRAAVDVRVLRRPGRAVSPPVTVTVVRGDLAEPATLAGACAGVDVVIHAASYVGPDARRCAVVNDLGTAALARAATEAGVRRLVYVSTASVYGPGPHRGAAEGVLATAPASPTSASRLAAEGWVGSAGGLVLRPHLVYGAGDRWVLPGLAALLAGPGLIENGDALMSMIDVHDLARVTVALALDRIDAPTAPVYHANHPRPISLGDALAALAGRLDVALPRGSLSRTAARTRLPHLPDRLIELAAVDHWYDSTAVWRDAGIPPGPPADRGLADGAGGDRRQ</sequence>
<dbReference type="InterPro" id="IPR051783">
    <property type="entry name" value="NAD(P)-dependent_oxidoreduct"/>
</dbReference>